<evidence type="ECO:0000256" key="1">
    <source>
        <dbReference type="SAM" id="MobiDB-lite"/>
    </source>
</evidence>
<evidence type="ECO:0008006" key="4">
    <source>
        <dbReference type="Google" id="ProtNLM"/>
    </source>
</evidence>
<sequence>MDISSAASAISDQAMSKTQAQASILTLRKALDIQKSNAMALLEALPTPPSNPANLGNAIDVRA</sequence>
<proteinExistence type="predicted"/>
<dbReference type="Pfam" id="PF14070">
    <property type="entry name" value="YjfB_motility"/>
    <property type="match status" value="1"/>
</dbReference>
<evidence type="ECO:0000313" key="2">
    <source>
        <dbReference type="EMBL" id="GLR13559.1"/>
    </source>
</evidence>
<dbReference type="Proteomes" id="UP001156706">
    <property type="component" value="Unassembled WGS sequence"/>
</dbReference>
<name>A0ABQ5YKU4_9NEIS</name>
<evidence type="ECO:0000313" key="3">
    <source>
        <dbReference type="Proteomes" id="UP001156706"/>
    </source>
</evidence>
<gene>
    <name evidence="2" type="ORF">GCM10007907_23490</name>
</gene>
<dbReference type="RefSeq" id="WP_284196657.1">
    <property type="nucleotide sequence ID" value="NZ_BSOG01000002.1"/>
</dbReference>
<protein>
    <recommendedName>
        <fullName evidence="4">Motility protein</fullName>
    </recommendedName>
</protein>
<feature type="region of interest" description="Disordered" evidence="1">
    <location>
        <begin position="44"/>
        <end position="63"/>
    </location>
</feature>
<dbReference type="InterPro" id="IPR025906">
    <property type="entry name" value="YjfB_motility"/>
</dbReference>
<comment type="caution">
    <text evidence="2">The sequence shown here is derived from an EMBL/GenBank/DDBJ whole genome shotgun (WGS) entry which is preliminary data.</text>
</comment>
<accession>A0ABQ5YKU4</accession>
<organism evidence="2 3">
    <name type="scientific">Chitinimonas prasina</name>
    <dbReference type="NCBI Taxonomy" id="1434937"/>
    <lineage>
        <taxon>Bacteria</taxon>
        <taxon>Pseudomonadati</taxon>
        <taxon>Pseudomonadota</taxon>
        <taxon>Betaproteobacteria</taxon>
        <taxon>Neisseriales</taxon>
        <taxon>Chitinibacteraceae</taxon>
        <taxon>Chitinimonas</taxon>
    </lineage>
</organism>
<keyword evidence="3" id="KW-1185">Reference proteome</keyword>
<dbReference type="EMBL" id="BSOG01000002">
    <property type="protein sequence ID" value="GLR13559.1"/>
    <property type="molecule type" value="Genomic_DNA"/>
</dbReference>
<reference evidence="3" key="1">
    <citation type="journal article" date="2019" name="Int. J. Syst. Evol. Microbiol.">
        <title>The Global Catalogue of Microorganisms (GCM) 10K type strain sequencing project: providing services to taxonomists for standard genome sequencing and annotation.</title>
        <authorList>
            <consortium name="The Broad Institute Genomics Platform"/>
            <consortium name="The Broad Institute Genome Sequencing Center for Infectious Disease"/>
            <person name="Wu L."/>
            <person name="Ma J."/>
        </authorList>
    </citation>
    <scope>NUCLEOTIDE SEQUENCE [LARGE SCALE GENOMIC DNA]</scope>
    <source>
        <strain evidence="3">NBRC 110044</strain>
    </source>
</reference>